<accession>A0A8K1CLP7</accession>
<dbReference type="InterPro" id="IPR001810">
    <property type="entry name" value="F-box_dom"/>
</dbReference>
<feature type="region of interest" description="Disordered" evidence="2">
    <location>
        <begin position="161"/>
        <end position="201"/>
    </location>
</feature>
<dbReference type="PROSITE" id="PS50181">
    <property type="entry name" value="FBOX"/>
    <property type="match status" value="1"/>
</dbReference>
<dbReference type="Pfam" id="PF00646">
    <property type="entry name" value="F-box"/>
    <property type="match status" value="1"/>
</dbReference>
<evidence type="ECO:0000313" key="5">
    <source>
        <dbReference type="Proteomes" id="UP000794436"/>
    </source>
</evidence>
<evidence type="ECO:0000256" key="2">
    <source>
        <dbReference type="SAM" id="MobiDB-lite"/>
    </source>
</evidence>
<organism evidence="4 5">
    <name type="scientific">Pythium oligandrum</name>
    <name type="common">Mycoparasitic fungus</name>
    <dbReference type="NCBI Taxonomy" id="41045"/>
    <lineage>
        <taxon>Eukaryota</taxon>
        <taxon>Sar</taxon>
        <taxon>Stramenopiles</taxon>
        <taxon>Oomycota</taxon>
        <taxon>Peronosporomycetes</taxon>
        <taxon>Pythiales</taxon>
        <taxon>Pythiaceae</taxon>
        <taxon>Pythium</taxon>
    </lineage>
</organism>
<dbReference type="CDD" id="cd09917">
    <property type="entry name" value="F-box_SF"/>
    <property type="match status" value="1"/>
</dbReference>
<evidence type="ECO:0000313" key="4">
    <source>
        <dbReference type="EMBL" id="TMW65560.1"/>
    </source>
</evidence>
<comment type="caution">
    <text evidence="4">The sequence shown here is derived from an EMBL/GenBank/DDBJ whole genome shotgun (WGS) entry which is preliminary data.</text>
</comment>
<gene>
    <name evidence="4" type="ORF">Poli38472_008202</name>
</gene>
<name>A0A8K1CLP7_PYTOL</name>
<feature type="coiled-coil region" evidence="1">
    <location>
        <begin position="111"/>
        <end position="155"/>
    </location>
</feature>
<dbReference type="EMBL" id="SPLM01000037">
    <property type="protein sequence ID" value="TMW65560.1"/>
    <property type="molecule type" value="Genomic_DNA"/>
</dbReference>
<proteinExistence type="predicted"/>
<reference evidence="4" key="1">
    <citation type="submission" date="2019-03" db="EMBL/GenBank/DDBJ databases">
        <title>Long read genome sequence of the mycoparasitic Pythium oligandrum ATCC 38472 isolated from sugarbeet rhizosphere.</title>
        <authorList>
            <person name="Gaulin E."/>
        </authorList>
    </citation>
    <scope>NUCLEOTIDE SEQUENCE</scope>
    <source>
        <strain evidence="4">ATCC 38472_TT</strain>
    </source>
</reference>
<feature type="region of interest" description="Disordered" evidence="2">
    <location>
        <begin position="250"/>
        <end position="279"/>
    </location>
</feature>
<dbReference type="InterPro" id="IPR036047">
    <property type="entry name" value="F-box-like_dom_sf"/>
</dbReference>
<dbReference type="AlphaFoldDB" id="A0A8K1CLP7"/>
<feature type="compositionally biased region" description="Pro residues" evidence="2">
    <location>
        <begin position="258"/>
        <end position="267"/>
    </location>
</feature>
<evidence type="ECO:0000259" key="3">
    <source>
        <dbReference type="PROSITE" id="PS50181"/>
    </source>
</evidence>
<feature type="coiled-coil region" evidence="1">
    <location>
        <begin position="312"/>
        <end position="409"/>
    </location>
</feature>
<dbReference type="SUPFAM" id="SSF81383">
    <property type="entry name" value="F-box domain"/>
    <property type="match status" value="1"/>
</dbReference>
<protein>
    <recommendedName>
        <fullName evidence="3">F-box domain-containing protein</fullName>
    </recommendedName>
</protein>
<dbReference type="OrthoDB" id="76516at2759"/>
<keyword evidence="5" id="KW-1185">Reference proteome</keyword>
<feature type="domain" description="F-box" evidence="3">
    <location>
        <begin position="200"/>
        <end position="241"/>
    </location>
</feature>
<keyword evidence="1" id="KW-0175">Coiled coil</keyword>
<sequence length="481" mass="55093">MMTLGLLPRAGAFVSDVLRQEEQRLMEQRAIFSEVHQVLDEMVYDVETCEYECEIVRLRRELQETQTALAESQQRESELIHERQQAYAFAEKVEQDGRDILTKLTESLGVVMAELAKKDRIELELAQAKEQLQLSAQLSKELASAQREIRELHQRSSIQSLLKTTSTSNKPPPVRIPSPSRKPATTRMPSPPSNQDEVNSDRFADCPDKLLLNVFAYLDANSVFALSLTSRTLMNRVHVIFGVPSTQVTTAIKDRPAKPPSPSPQRPPLKARSQSAMVSSNDKAQQLAKAEMIVKSLKKDEIKLFHDMSTRVRSLEGHLSQTQAEKEDLAARLHSAESVRDFLMEKLQELEDRLAVMMEAMTKKDEQATMDREIIGFLDAKSQEYELALAKTSKQSTDVRQELDRMKEEHSMKMAIIQDMVSLLTDEKKDLEVQLRSQRKVLVREVKTLRAQNEHLVDERDHYFQQLKQLRHALQHLDELT</sequence>
<dbReference type="Proteomes" id="UP000794436">
    <property type="component" value="Unassembled WGS sequence"/>
</dbReference>
<evidence type="ECO:0000256" key="1">
    <source>
        <dbReference type="SAM" id="Coils"/>
    </source>
</evidence>